<evidence type="ECO:0000313" key="2">
    <source>
        <dbReference type="Proteomes" id="UP000031366"/>
    </source>
</evidence>
<organism evidence="1 2">
    <name type="scientific">Clostridium argentinense CDC 2741</name>
    <dbReference type="NCBI Taxonomy" id="1418104"/>
    <lineage>
        <taxon>Bacteria</taxon>
        <taxon>Bacillati</taxon>
        <taxon>Bacillota</taxon>
        <taxon>Clostridia</taxon>
        <taxon>Eubacteriales</taxon>
        <taxon>Clostridiaceae</taxon>
        <taxon>Clostridium</taxon>
    </lineage>
</organism>
<evidence type="ECO:0008006" key="3">
    <source>
        <dbReference type="Google" id="ProtNLM"/>
    </source>
</evidence>
<evidence type="ECO:0000313" key="1">
    <source>
        <dbReference type="EMBL" id="KIE46481.1"/>
    </source>
</evidence>
<dbReference type="PANTHER" id="PTHR37954">
    <property type="entry name" value="BLL4979 PROTEIN"/>
    <property type="match status" value="1"/>
</dbReference>
<name>A0A0C1R7J5_9CLOT</name>
<protein>
    <recommendedName>
        <fullName evidence="3">DUF169 domain-containing protein</fullName>
    </recommendedName>
</protein>
<proteinExistence type="predicted"/>
<keyword evidence="2" id="KW-1185">Reference proteome</keyword>
<dbReference type="RefSeq" id="WP_052268120.1">
    <property type="nucleotide sequence ID" value="NZ_AYSO01000017.1"/>
</dbReference>
<dbReference type="Pfam" id="PF02596">
    <property type="entry name" value="DUF169"/>
    <property type="match status" value="1"/>
</dbReference>
<comment type="caution">
    <text evidence="1">The sequence shown here is derived from an EMBL/GenBank/DDBJ whole genome shotgun (WGS) entry which is preliminary data.</text>
</comment>
<gene>
    <name evidence="1" type="ORF">U732_1676</name>
</gene>
<dbReference type="OrthoDB" id="378658at2"/>
<dbReference type="AlphaFoldDB" id="A0A0C1R7J5"/>
<dbReference type="InterPro" id="IPR003748">
    <property type="entry name" value="DUF169"/>
</dbReference>
<dbReference type="EMBL" id="AYSO01000017">
    <property type="protein sequence ID" value="KIE46481.1"/>
    <property type="molecule type" value="Genomic_DNA"/>
</dbReference>
<dbReference type="Proteomes" id="UP000031366">
    <property type="component" value="Unassembled WGS sequence"/>
</dbReference>
<dbReference type="STRING" id="29341.RSJ17_17135"/>
<dbReference type="PANTHER" id="PTHR37954:SF3">
    <property type="entry name" value="DUF169 DOMAIN-CONTAINING PROTEIN"/>
    <property type="match status" value="1"/>
</dbReference>
<sequence>MEPSWKQALLKLNCALDLERQIVGIKFAFSKKEYELLSGQCPIKKINYCGMVKSATCGHSLKATGDMLACTSAARTLGFQEDTVNERGQNWVRLGLYKDAEVAKEVRDSLSYSKEEPYGVLVQPLSMFEDSPDIALIVTNPYNLMRIVQGYSYHYGVRKDIGFLGNQAICYECSAKPYVTQDMQVSLLCIGTRHRSGWKDHELAVGIPMHQFDTIADGVFNTINIMESNEKKRVIEEKLLKSGITELNVEYNSNYYKKV</sequence>
<accession>A0A0C1R7J5</accession>
<reference evidence="1 2" key="1">
    <citation type="journal article" date="2015" name="Infect. Genet. Evol.">
        <title>Genomic sequences of six botulinum neurotoxin-producing strains representing three clostridial species illustrate the mobility and diversity of botulinum neurotoxin genes.</title>
        <authorList>
            <person name="Smith T.J."/>
            <person name="Hill K.K."/>
            <person name="Xie G."/>
            <person name="Foley B.T."/>
            <person name="Williamson C.H."/>
            <person name="Foster J.T."/>
            <person name="Johnson S.L."/>
            <person name="Chertkov O."/>
            <person name="Teshima H."/>
            <person name="Gibbons H.S."/>
            <person name="Johnsky L.A."/>
            <person name="Karavis M.A."/>
            <person name="Smith L.A."/>
        </authorList>
    </citation>
    <scope>NUCLEOTIDE SEQUENCE [LARGE SCALE GENOMIC DNA]</scope>
    <source>
        <strain evidence="1 2">CDC 2741</strain>
    </source>
</reference>